<feature type="signal peptide" evidence="2">
    <location>
        <begin position="1"/>
        <end position="19"/>
    </location>
</feature>
<evidence type="ECO:0000313" key="3">
    <source>
        <dbReference type="EMBL" id="OCB87409.1"/>
    </source>
</evidence>
<evidence type="ECO:0000256" key="2">
    <source>
        <dbReference type="SAM" id="SignalP"/>
    </source>
</evidence>
<sequence>MRSLVATACALALLAPVLAAPPAPSPQAPGAFTAAAKAAESHAPHPPRVFPLDLVLGAVANGSGSSHASATSTTSAETSTTTETITATSGATIAIGTSFLPIKRQTTEAPPTAGAAVVHVDPVVEPSANAQPSANVVLINSS</sequence>
<feature type="chain" id="PRO_5040182277" evidence="2">
    <location>
        <begin position="20"/>
        <end position="142"/>
    </location>
</feature>
<gene>
    <name evidence="3" type="ORF">A7U60_g5549</name>
</gene>
<feature type="region of interest" description="Disordered" evidence="1">
    <location>
        <begin position="62"/>
        <end position="87"/>
    </location>
</feature>
<comment type="caution">
    <text evidence="3">The sequence shown here is derived from an EMBL/GenBank/DDBJ whole genome shotgun (WGS) entry which is preliminary data.</text>
</comment>
<evidence type="ECO:0000256" key="1">
    <source>
        <dbReference type="SAM" id="MobiDB-lite"/>
    </source>
</evidence>
<accession>A0A9Q5NBF1</accession>
<evidence type="ECO:0000313" key="4">
    <source>
        <dbReference type="Proteomes" id="UP000757232"/>
    </source>
</evidence>
<organism evidence="3 4">
    <name type="scientific">Sanghuangporus baumii</name>
    <name type="common">Phellinus baumii</name>
    <dbReference type="NCBI Taxonomy" id="108892"/>
    <lineage>
        <taxon>Eukaryota</taxon>
        <taxon>Fungi</taxon>
        <taxon>Dikarya</taxon>
        <taxon>Basidiomycota</taxon>
        <taxon>Agaricomycotina</taxon>
        <taxon>Agaricomycetes</taxon>
        <taxon>Hymenochaetales</taxon>
        <taxon>Hymenochaetaceae</taxon>
        <taxon>Sanghuangporus</taxon>
    </lineage>
</organism>
<proteinExistence type="predicted"/>
<dbReference type="AlphaFoldDB" id="A0A9Q5NBF1"/>
<dbReference type="Proteomes" id="UP000757232">
    <property type="component" value="Unassembled WGS sequence"/>
</dbReference>
<dbReference type="EMBL" id="LNZH02000192">
    <property type="protein sequence ID" value="OCB87409.1"/>
    <property type="molecule type" value="Genomic_DNA"/>
</dbReference>
<keyword evidence="2" id="KW-0732">Signal</keyword>
<name>A0A9Q5NBF1_SANBA</name>
<reference evidence="3" key="1">
    <citation type="submission" date="2016-06" db="EMBL/GenBank/DDBJ databases">
        <title>Draft Genome sequence of the fungus Inonotus baumii.</title>
        <authorList>
            <person name="Zhu H."/>
            <person name="Lin W."/>
        </authorList>
    </citation>
    <scope>NUCLEOTIDE SEQUENCE</scope>
    <source>
        <strain evidence="3">821</strain>
    </source>
</reference>
<protein>
    <submittedName>
        <fullName evidence="3">Uncharacterized protein</fullName>
    </submittedName>
</protein>
<keyword evidence="4" id="KW-1185">Reference proteome</keyword>